<dbReference type="Pfam" id="PF23024">
    <property type="entry name" value="AMP-dom_DIP2-like"/>
    <property type="match status" value="1"/>
</dbReference>
<keyword evidence="6" id="KW-0443">Lipid metabolism</keyword>
<dbReference type="PANTHER" id="PTHR22754:SF32">
    <property type="entry name" value="DISCO-INTERACTING PROTEIN 2"/>
    <property type="match status" value="1"/>
</dbReference>
<dbReference type="KEGG" id="amuc:Pan181_39930"/>
<dbReference type="OrthoDB" id="219272at2"/>
<dbReference type="CDD" id="cd05931">
    <property type="entry name" value="FAAL"/>
    <property type="match status" value="1"/>
</dbReference>
<dbReference type="Pfam" id="PF00550">
    <property type="entry name" value="PP-binding"/>
    <property type="match status" value="1"/>
</dbReference>
<dbReference type="EC" id="6.2.1.-" evidence="10"/>
<evidence type="ECO:0000256" key="5">
    <source>
        <dbReference type="ARBA" id="ARBA00022832"/>
    </source>
</evidence>
<dbReference type="InterPro" id="IPR042099">
    <property type="entry name" value="ANL_N_sf"/>
</dbReference>
<keyword evidence="8" id="KW-0812">Transmembrane</keyword>
<keyword evidence="8" id="KW-1133">Transmembrane helix</keyword>
<dbReference type="InterPro" id="IPR000873">
    <property type="entry name" value="AMP-dep_synth/lig_dom"/>
</dbReference>
<dbReference type="SMART" id="SM01294">
    <property type="entry name" value="PKS_PP_betabranch"/>
    <property type="match status" value="1"/>
</dbReference>
<dbReference type="PROSITE" id="PS50075">
    <property type="entry name" value="CARRIER"/>
    <property type="match status" value="1"/>
</dbReference>
<feature type="region of interest" description="Disordered" evidence="7">
    <location>
        <begin position="583"/>
        <end position="604"/>
    </location>
</feature>
<comment type="similarity">
    <text evidence="1">Belongs to the ATP-dependent AMP-binding enzyme family.</text>
</comment>
<evidence type="ECO:0000259" key="9">
    <source>
        <dbReference type="PROSITE" id="PS50075"/>
    </source>
</evidence>
<dbReference type="Gene3D" id="3.40.50.12780">
    <property type="entry name" value="N-terminal domain of ligase-like"/>
    <property type="match status" value="1"/>
</dbReference>
<dbReference type="Pfam" id="PF00501">
    <property type="entry name" value="AMP-binding"/>
    <property type="match status" value="1"/>
</dbReference>
<dbReference type="RefSeq" id="WP_145249127.1">
    <property type="nucleotide sequence ID" value="NZ_CP036278.1"/>
</dbReference>
<evidence type="ECO:0000256" key="4">
    <source>
        <dbReference type="ARBA" id="ARBA00022598"/>
    </source>
</evidence>
<dbReference type="PROSITE" id="PS00455">
    <property type="entry name" value="AMP_BINDING"/>
    <property type="match status" value="1"/>
</dbReference>
<dbReference type="GO" id="GO:0031177">
    <property type="term" value="F:phosphopantetheine binding"/>
    <property type="evidence" value="ECO:0007669"/>
    <property type="project" value="InterPro"/>
</dbReference>
<evidence type="ECO:0000256" key="7">
    <source>
        <dbReference type="SAM" id="MobiDB-lite"/>
    </source>
</evidence>
<dbReference type="GO" id="GO:0071766">
    <property type="term" value="P:Actinobacterium-type cell wall biogenesis"/>
    <property type="evidence" value="ECO:0007669"/>
    <property type="project" value="UniProtKB-ARBA"/>
</dbReference>
<evidence type="ECO:0000313" key="11">
    <source>
        <dbReference type="Proteomes" id="UP000315750"/>
    </source>
</evidence>
<protein>
    <submittedName>
        <fullName evidence="10">Long-chain-fatty-acid--AMP ligase FadD29</fullName>
        <ecNumber evidence="10">6.2.1.-</ecNumber>
    </submittedName>
</protein>
<evidence type="ECO:0000256" key="1">
    <source>
        <dbReference type="ARBA" id="ARBA00006432"/>
    </source>
</evidence>
<dbReference type="InterPro" id="IPR020806">
    <property type="entry name" value="PKS_PP-bd"/>
</dbReference>
<keyword evidence="11" id="KW-1185">Reference proteome</keyword>
<keyword evidence="2" id="KW-0596">Phosphopantetheine</keyword>
<dbReference type="InterPro" id="IPR020845">
    <property type="entry name" value="AMP-binding_CS"/>
</dbReference>
<dbReference type="Gene3D" id="3.30.300.30">
    <property type="match status" value="1"/>
</dbReference>
<dbReference type="InterPro" id="IPR036736">
    <property type="entry name" value="ACP-like_sf"/>
</dbReference>
<dbReference type="InterPro" id="IPR045851">
    <property type="entry name" value="AMP-bd_C_sf"/>
</dbReference>
<dbReference type="SMART" id="SM00823">
    <property type="entry name" value="PKS_PP"/>
    <property type="match status" value="1"/>
</dbReference>
<keyword evidence="4 10" id="KW-0436">Ligase</keyword>
<name>A0A518ASR6_9BACT</name>
<organism evidence="10 11">
    <name type="scientific">Aeoliella mucimassa</name>
    <dbReference type="NCBI Taxonomy" id="2527972"/>
    <lineage>
        <taxon>Bacteria</taxon>
        <taxon>Pseudomonadati</taxon>
        <taxon>Planctomycetota</taxon>
        <taxon>Planctomycetia</taxon>
        <taxon>Pirellulales</taxon>
        <taxon>Lacipirellulaceae</taxon>
        <taxon>Aeoliella</taxon>
    </lineage>
</organism>
<dbReference type="EMBL" id="CP036278">
    <property type="protein sequence ID" value="QDU57771.1"/>
    <property type="molecule type" value="Genomic_DNA"/>
</dbReference>
<dbReference type="FunFam" id="3.40.50.12780:FF:000013">
    <property type="entry name" value="Long-chain-fatty-acid--AMP ligase FadD32"/>
    <property type="match status" value="1"/>
</dbReference>
<dbReference type="Gene3D" id="1.10.1200.10">
    <property type="entry name" value="ACP-like"/>
    <property type="match status" value="1"/>
</dbReference>
<dbReference type="Proteomes" id="UP000315750">
    <property type="component" value="Chromosome"/>
</dbReference>
<feature type="transmembrane region" description="Helical" evidence="8">
    <location>
        <begin position="80"/>
        <end position="99"/>
    </location>
</feature>
<keyword evidence="8" id="KW-0472">Membrane</keyword>
<feature type="domain" description="Carrier" evidence="9">
    <location>
        <begin position="615"/>
        <end position="693"/>
    </location>
</feature>
<evidence type="ECO:0000313" key="10">
    <source>
        <dbReference type="EMBL" id="QDU57771.1"/>
    </source>
</evidence>
<accession>A0A518ASR6</accession>
<dbReference type="GO" id="GO:0016874">
    <property type="term" value="F:ligase activity"/>
    <property type="evidence" value="ECO:0007669"/>
    <property type="project" value="UniProtKB-KW"/>
</dbReference>
<dbReference type="InterPro" id="IPR006162">
    <property type="entry name" value="Ppantetheine_attach_site"/>
</dbReference>
<evidence type="ECO:0000256" key="2">
    <source>
        <dbReference type="ARBA" id="ARBA00022450"/>
    </source>
</evidence>
<dbReference type="GO" id="GO:0006633">
    <property type="term" value="P:fatty acid biosynthetic process"/>
    <property type="evidence" value="ECO:0007669"/>
    <property type="project" value="TreeGrafter"/>
</dbReference>
<sequence>MASVILQRAQVLDSMVDLLRQQAARFGERTAYVFLDDQEGEVSISFRELDIRAKAIAANLRTELEPGDRALLIYPAGLEFITAFFGCLYAGVVAVPATYPKPRRPLPRMASIARDSGALVALTTSQTLDTVDMSQQDEAVASMRWLATDEVPSSEAENWTSPGLDSEQLAFLQYTSGSTSDPKGVMVSHGNLLANLEAIRQSFGIEVDHTGRDIATGVFWLPAYHDMGLIGGILTPLFVGGRSVLMAPASFLQKPLRWLEAIDKYGATISGAPNFAYEYCVKRTTEEERAKLDFSAWQLAFCGAEPIRAETVRQFTSAFAVSKFRPDAFYPCYGLAENTLLAAGSEHRREPTVLRVDRESLAAGNVQVVVNGSSQHAQELVGSGTAPAEHRVEIVHPLTGSVCPEGVVGEVLLQGPSVAQGYFGRAEEINRNFHTRVRGVEGEFLSTGDLGFFYEGELFVTGRLKDVIIIRGRNHYPQDIETTAEAAHEALMPGAAFSITVGDEERLVVVNQIDRQLSKAEYPKVVSAIRQAIADQHELDCYAIVLIRQSSLPVTSSGKVQRSLTRDQYMEAKLRVVHEWKQSARPATNGKAKRPGKNGSGTNGTLLAGDVFGVEQTAERIEAWLEEWLVDRIGLDPAEMHRDKPFAEFGVDSLTAVELSHELEEEFGVPLPPIVAWNYPTPAALSRYLAEQSIGQQEPAAEQATDEAAAPVDDAELEAMLAEIENLSDEDAERLLEGE</sequence>
<evidence type="ECO:0000256" key="3">
    <source>
        <dbReference type="ARBA" id="ARBA00022553"/>
    </source>
</evidence>
<evidence type="ECO:0000256" key="8">
    <source>
        <dbReference type="SAM" id="Phobius"/>
    </source>
</evidence>
<keyword evidence="5" id="KW-0276">Fatty acid metabolism</keyword>
<proteinExistence type="inferred from homology"/>
<dbReference type="GO" id="GO:0005886">
    <property type="term" value="C:plasma membrane"/>
    <property type="evidence" value="ECO:0007669"/>
    <property type="project" value="TreeGrafter"/>
</dbReference>
<dbReference type="SUPFAM" id="SSF56801">
    <property type="entry name" value="Acetyl-CoA synthetase-like"/>
    <property type="match status" value="1"/>
</dbReference>
<dbReference type="AlphaFoldDB" id="A0A518ASR6"/>
<dbReference type="InterPro" id="IPR040097">
    <property type="entry name" value="FAAL/FAAC"/>
</dbReference>
<reference evidence="10 11" key="1">
    <citation type="submission" date="2019-02" db="EMBL/GenBank/DDBJ databases">
        <title>Deep-cultivation of Planctomycetes and their phenomic and genomic characterization uncovers novel biology.</title>
        <authorList>
            <person name="Wiegand S."/>
            <person name="Jogler M."/>
            <person name="Boedeker C."/>
            <person name="Pinto D."/>
            <person name="Vollmers J."/>
            <person name="Rivas-Marin E."/>
            <person name="Kohn T."/>
            <person name="Peeters S.H."/>
            <person name="Heuer A."/>
            <person name="Rast P."/>
            <person name="Oberbeckmann S."/>
            <person name="Bunk B."/>
            <person name="Jeske O."/>
            <person name="Meyerdierks A."/>
            <person name="Storesund J.E."/>
            <person name="Kallscheuer N."/>
            <person name="Luecker S."/>
            <person name="Lage O.M."/>
            <person name="Pohl T."/>
            <person name="Merkel B.J."/>
            <person name="Hornburger P."/>
            <person name="Mueller R.-W."/>
            <person name="Bruemmer F."/>
            <person name="Labrenz M."/>
            <person name="Spormann A.M."/>
            <person name="Op den Camp H."/>
            <person name="Overmann J."/>
            <person name="Amann R."/>
            <person name="Jetten M.S.M."/>
            <person name="Mascher T."/>
            <person name="Medema M.H."/>
            <person name="Devos D.P."/>
            <person name="Kaster A.-K."/>
            <person name="Ovreas L."/>
            <person name="Rohde M."/>
            <person name="Galperin M.Y."/>
            <person name="Jogler C."/>
        </authorList>
    </citation>
    <scope>NUCLEOTIDE SEQUENCE [LARGE SCALE GENOMIC DNA]</scope>
    <source>
        <strain evidence="10 11">Pan181</strain>
    </source>
</reference>
<gene>
    <name evidence="10" type="ORF">Pan181_39930</name>
</gene>
<dbReference type="GO" id="GO:0070566">
    <property type="term" value="F:adenylyltransferase activity"/>
    <property type="evidence" value="ECO:0007669"/>
    <property type="project" value="TreeGrafter"/>
</dbReference>
<evidence type="ECO:0000256" key="6">
    <source>
        <dbReference type="ARBA" id="ARBA00023098"/>
    </source>
</evidence>
<dbReference type="PROSITE" id="PS00012">
    <property type="entry name" value="PHOSPHOPANTETHEINE"/>
    <property type="match status" value="1"/>
</dbReference>
<keyword evidence="3" id="KW-0597">Phosphoprotein</keyword>
<dbReference type="InterPro" id="IPR009081">
    <property type="entry name" value="PP-bd_ACP"/>
</dbReference>
<dbReference type="InterPro" id="IPR025110">
    <property type="entry name" value="AMP-bd_C"/>
</dbReference>
<dbReference type="SUPFAM" id="SSF47336">
    <property type="entry name" value="ACP-like"/>
    <property type="match status" value="1"/>
</dbReference>
<dbReference type="PANTHER" id="PTHR22754">
    <property type="entry name" value="DISCO-INTERACTING PROTEIN 2 DIP2 -RELATED"/>
    <property type="match status" value="1"/>
</dbReference>